<dbReference type="STRING" id="1314800.A0A1B7NDB7"/>
<evidence type="ECO:0000313" key="1">
    <source>
        <dbReference type="EMBL" id="OAX42877.1"/>
    </source>
</evidence>
<dbReference type="EMBL" id="KV448148">
    <property type="protein sequence ID" value="OAX42877.1"/>
    <property type="molecule type" value="Genomic_DNA"/>
</dbReference>
<evidence type="ECO:0000313" key="2">
    <source>
        <dbReference type="Proteomes" id="UP000092154"/>
    </source>
</evidence>
<accession>A0A1B7NDB7</accession>
<reference evidence="1 2" key="1">
    <citation type="submission" date="2016-06" db="EMBL/GenBank/DDBJ databases">
        <title>Comparative genomics of the ectomycorrhizal sister species Rhizopogon vinicolor and Rhizopogon vesiculosus (Basidiomycota: Boletales) reveals a divergence of the mating type B locus.</title>
        <authorList>
            <consortium name="DOE Joint Genome Institute"/>
            <person name="Mujic A.B."/>
            <person name="Kuo A."/>
            <person name="Tritt A."/>
            <person name="Lipzen A."/>
            <person name="Chen C."/>
            <person name="Johnson J."/>
            <person name="Sharma A."/>
            <person name="Barry K."/>
            <person name="Grigoriev I.V."/>
            <person name="Spatafora J.W."/>
        </authorList>
    </citation>
    <scope>NUCLEOTIDE SEQUENCE [LARGE SCALE GENOMIC DNA]</scope>
    <source>
        <strain evidence="1 2">AM-OR11-026</strain>
    </source>
</reference>
<gene>
    <name evidence="1" type="ORF">K503DRAFT_275194</name>
</gene>
<dbReference type="Proteomes" id="UP000092154">
    <property type="component" value="Unassembled WGS sequence"/>
</dbReference>
<protein>
    <submittedName>
        <fullName evidence="1">Uncharacterized protein</fullName>
    </submittedName>
</protein>
<dbReference type="AlphaFoldDB" id="A0A1B7NDB7"/>
<sequence>MGTHYTLQQGQINEVRTQHQILTSSQGTKLSMDSRTPETMCTHLKNCQRQPEDVREQAYALCLSRGWIKGSPGSRSVILNTHLQQVVDLPLQTLPNLHVHGIGMNRDMGSTSASQFGVPPLFLSSFPLASGSGMNSSSQASMSASNLQAPIPNYRPGSVPPQPNACTAHFLYLCKLCIM</sequence>
<dbReference type="InParanoid" id="A0A1B7NDB7"/>
<organism evidence="1 2">
    <name type="scientific">Rhizopogon vinicolor AM-OR11-026</name>
    <dbReference type="NCBI Taxonomy" id="1314800"/>
    <lineage>
        <taxon>Eukaryota</taxon>
        <taxon>Fungi</taxon>
        <taxon>Dikarya</taxon>
        <taxon>Basidiomycota</taxon>
        <taxon>Agaricomycotina</taxon>
        <taxon>Agaricomycetes</taxon>
        <taxon>Agaricomycetidae</taxon>
        <taxon>Boletales</taxon>
        <taxon>Suillineae</taxon>
        <taxon>Rhizopogonaceae</taxon>
        <taxon>Rhizopogon</taxon>
    </lineage>
</organism>
<keyword evidence="2" id="KW-1185">Reference proteome</keyword>
<name>A0A1B7NDB7_9AGAM</name>
<proteinExistence type="predicted"/>